<evidence type="ECO:0000256" key="4">
    <source>
        <dbReference type="ARBA" id="ARBA00022825"/>
    </source>
</evidence>
<evidence type="ECO:0000256" key="1">
    <source>
        <dbReference type="ARBA" id="ARBA00007664"/>
    </source>
</evidence>
<dbReference type="AlphaFoldDB" id="E9HNA4"/>
<dbReference type="HOGENOM" id="CLU_006842_0_4_1"/>
<dbReference type="SUPFAM" id="SSF50494">
    <property type="entry name" value="Trypsin-like serine proteases"/>
    <property type="match status" value="1"/>
</dbReference>
<dbReference type="InterPro" id="IPR043504">
    <property type="entry name" value="Peptidase_S1_PA_chymotrypsin"/>
</dbReference>
<gene>
    <name evidence="9" type="ORF">DAPPUDRAFT_331736</name>
</gene>
<keyword evidence="7" id="KW-0732">Signal</keyword>
<dbReference type="Gene3D" id="2.40.10.10">
    <property type="entry name" value="Trypsin-like serine proteases"/>
    <property type="match status" value="1"/>
</dbReference>
<dbReference type="InterPro" id="IPR009003">
    <property type="entry name" value="Peptidase_S1_PA"/>
</dbReference>
<dbReference type="InterPro" id="IPR001254">
    <property type="entry name" value="Trypsin_dom"/>
</dbReference>
<dbReference type="STRING" id="6669.E9HNA4"/>
<dbReference type="GO" id="GO:0004252">
    <property type="term" value="F:serine-type endopeptidase activity"/>
    <property type="evidence" value="ECO:0007669"/>
    <property type="project" value="InterPro"/>
</dbReference>
<feature type="signal peptide" evidence="7">
    <location>
        <begin position="1"/>
        <end position="16"/>
    </location>
</feature>
<dbReference type="InterPro" id="IPR001314">
    <property type="entry name" value="Peptidase_S1A"/>
</dbReference>
<name>E9HNA4_DAPPU</name>
<dbReference type="GO" id="GO:0045087">
    <property type="term" value="P:innate immune response"/>
    <property type="evidence" value="ECO:0000318"/>
    <property type="project" value="GO_Central"/>
</dbReference>
<dbReference type="SMART" id="SM00020">
    <property type="entry name" value="Tryp_SPc"/>
    <property type="match status" value="1"/>
</dbReference>
<dbReference type="PROSITE" id="PS00135">
    <property type="entry name" value="TRYPSIN_SER"/>
    <property type="match status" value="1"/>
</dbReference>
<accession>E9HNA4</accession>
<evidence type="ECO:0000259" key="8">
    <source>
        <dbReference type="PROSITE" id="PS50240"/>
    </source>
</evidence>
<dbReference type="PhylomeDB" id="E9HNA4"/>
<sequence>MRLTLLTACLFGFVCPKSIDRNVLVRLNNPPHISIINGIPAQAGDFPFMASLLFPFTTGYRLCGGTLIASSYILTAGHCVDGLPTNTGNGYVFINSLNITGGGPGSLVRRVSSYVAHQQFFVNTTHVVITTSRPVVTTIKTTTKRLAAHLRAFSTYSNESAIITGWGKTSSGSVSQTLQKANVTVYDNSVCSEQWGNTFDGSTQLCAAQLNTAICLGDSGGPIFVNGNVQIGVVSFVSDSGCDDPTHVPVFTRVSAYLGWIAATMASNPPPASGK</sequence>
<keyword evidence="2 6" id="KW-0645">Protease</keyword>
<dbReference type="Proteomes" id="UP000000305">
    <property type="component" value="Unassembled WGS sequence"/>
</dbReference>
<evidence type="ECO:0000256" key="3">
    <source>
        <dbReference type="ARBA" id="ARBA00022801"/>
    </source>
</evidence>
<dbReference type="OMA" id="FFVNTTH"/>
<dbReference type="PRINTS" id="PR00722">
    <property type="entry name" value="CHYMOTRYPSIN"/>
</dbReference>
<evidence type="ECO:0000256" key="5">
    <source>
        <dbReference type="ARBA" id="ARBA00023157"/>
    </source>
</evidence>
<keyword evidence="10" id="KW-1185">Reference proteome</keyword>
<dbReference type="PROSITE" id="PS00134">
    <property type="entry name" value="TRYPSIN_HIS"/>
    <property type="match status" value="1"/>
</dbReference>
<comment type="similarity">
    <text evidence="1">Belongs to the peptidase S1 family.</text>
</comment>
<proteinExistence type="inferred from homology"/>
<dbReference type="GO" id="GO:0006508">
    <property type="term" value="P:proteolysis"/>
    <property type="evidence" value="ECO:0007669"/>
    <property type="project" value="UniProtKB-KW"/>
</dbReference>
<dbReference type="GO" id="GO:0005615">
    <property type="term" value="C:extracellular space"/>
    <property type="evidence" value="ECO:0000318"/>
    <property type="project" value="GO_Central"/>
</dbReference>
<organism evidence="9 10">
    <name type="scientific">Daphnia pulex</name>
    <name type="common">Water flea</name>
    <dbReference type="NCBI Taxonomy" id="6669"/>
    <lineage>
        <taxon>Eukaryota</taxon>
        <taxon>Metazoa</taxon>
        <taxon>Ecdysozoa</taxon>
        <taxon>Arthropoda</taxon>
        <taxon>Crustacea</taxon>
        <taxon>Branchiopoda</taxon>
        <taxon>Diplostraca</taxon>
        <taxon>Cladocera</taxon>
        <taxon>Anomopoda</taxon>
        <taxon>Daphniidae</taxon>
        <taxon>Daphnia</taxon>
    </lineage>
</organism>
<dbReference type="EMBL" id="GL732695">
    <property type="protein sequence ID" value="EFX66723.1"/>
    <property type="molecule type" value="Genomic_DNA"/>
</dbReference>
<keyword evidence="5" id="KW-1015">Disulfide bond</keyword>
<dbReference type="InParanoid" id="E9HNA4"/>
<dbReference type="eggNOG" id="KOG3627">
    <property type="taxonomic scope" value="Eukaryota"/>
</dbReference>
<keyword evidence="4 6" id="KW-0720">Serine protease</keyword>
<dbReference type="OrthoDB" id="6378239at2759"/>
<feature type="chain" id="PRO_5003241898" description="Peptidase S1 domain-containing protein" evidence="7">
    <location>
        <begin position="17"/>
        <end position="275"/>
    </location>
</feature>
<evidence type="ECO:0000313" key="9">
    <source>
        <dbReference type="EMBL" id="EFX66723.1"/>
    </source>
</evidence>
<dbReference type="InterPro" id="IPR050430">
    <property type="entry name" value="Peptidase_S1"/>
</dbReference>
<dbReference type="PROSITE" id="PS50240">
    <property type="entry name" value="TRYPSIN_DOM"/>
    <property type="match status" value="1"/>
</dbReference>
<dbReference type="PANTHER" id="PTHR24276:SF91">
    <property type="entry name" value="AT26814P-RELATED"/>
    <property type="match status" value="1"/>
</dbReference>
<dbReference type="InterPro" id="IPR018114">
    <property type="entry name" value="TRYPSIN_HIS"/>
</dbReference>
<evidence type="ECO:0000313" key="10">
    <source>
        <dbReference type="Proteomes" id="UP000000305"/>
    </source>
</evidence>
<dbReference type="InterPro" id="IPR033116">
    <property type="entry name" value="TRYPSIN_SER"/>
</dbReference>
<evidence type="ECO:0000256" key="2">
    <source>
        <dbReference type="ARBA" id="ARBA00022670"/>
    </source>
</evidence>
<evidence type="ECO:0000256" key="7">
    <source>
        <dbReference type="SAM" id="SignalP"/>
    </source>
</evidence>
<protein>
    <recommendedName>
        <fullName evidence="8">Peptidase S1 domain-containing protein</fullName>
    </recommendedName>
</protein>
<feature type="domain" description="Peptidase S1" evidence="8">
    <location>
        <begin position="35"/>
        <end position="266"/>
    </location>
</feature>
<keyword evidence="3 6" id="KW-0378">Hydrolase</keyword>
<dbReference type="PANTHER" id="PTHR24276">
    <property type="entry name" value="POLYSERASE-RELATED"/>
    <property type="match status" value="1"/>
</dbReference>
<dbReference type="KEGG" id="dpx:DAPPUDRAFT_331736"/>
<reference evidence="9 10" key="1">
    <citation type="journal article" date="2011" name="Science">
        <title>The ecoresponsive genome of Daphnia pulex.</title>
        <authorList>
            <person name="Colbourne J.K."/>
            <person name="Pfrender M.E."/>
            <person name="Gilbert D."/>
            <person name="Thomas W.K."/>
            <person name="Tucker A."/>
            <person name="Oakley T.H."/>
            <person name="Tokishita S."/>
            <person name="Aerts A."/>
            <person name="Arnold G.J."/>
            <person name="Basu M.K."/>
            <person name="Bauer D.J."/>
            <person name="Caceres C.E."/>
            <person name="Carmel L."/>
            <person name="Casola C."/>
            <person name="Choi J.H."/>
            <person name="Detter J.C."/>
            <person name="Dong Q."/>
            <person name="Dusheyko S."/>
            <person name="Eads B.D."/>
            <person name="Frohlich T."/>
            <person name="Geiler-Samerotte K.A."/>
            <person name="Gerlach D."/>
            <person name="Hatcher P."/>
            <person name="Jogdeo S."/>
            <person name="Krijgsveld J."/>
            <person name="Kriventseva E.V."/>
            <person name="Kultz D."/>
            <person name="Laforsch C."/>
            <person name="Lindquist E."/>
            <person name="Lopez J."/>
            <person name="Manak J.R."/>
            <person name="Muller J."/>
            <person name="Pangilinan J."/>
            <person name="Patwardhan R.P."/>
            <person name="Pitluck S."/>
            <person name="Pritham E.J."/>
            <person name="Rechtsteiner A."/>
            <person name="Rho M."/>
            <person name="Rogozin I.B."/>
            <person name="Sakarya O."/>
            <person name="Salamov A."/>
            <person name="Schaack S."/>
            <person name="Shapiro H."/>
            <person name="Shiga Y."/>
            <person name="Skalitzky C."/>
            <person name="Smith Z."/>
            <person name="Souvorov A."/>
            <person name="Sung W."/>
            <person name="Tang Z."/>
            <person name="Tsuchiya D."/>
            <person name="Tu H."/>
            <person name="Vos H."/>
            <person name="Wang M."/>
            <person name="Wolf Y.I."/>
            <person name="Yamagata H."/>
            <person name="Yamada T."/>
            <person name="Ye Y."/>
            <person name="Shaw J.R."/>
            <person name="Andrews J."/>
            <person name="Crease T.J."/>
            <person name="Tang H."/>
            <person name="Lucas S.M."/>
            <person name="Robertson H.M."/>
            <person name="Bork P."/>
            <person name="Koonin E.V."/>
            <person name="Zdobnov E.M."/>
            <person name="Grigoriev I.V."/>
            <person name="Lynch M."/>
            <person name="Boore J.L."/>
        </authorList>
    </citation>
    <scope>NUCLEOTIDE SEQUENCE [LARGE SCALE GENOMIC DNA]</scope>
</reference>
<dbReference type="Pfam" id="PF00089">
    <property type="entry name" value="Trypsin"/>
    <property type="match status" value="1"/>
</dbReference>
<dbReference type="CDD" id="cd00190">
    <property type="entry name" value="Tryp_SPc"/>
    <property type="match status" value="1"/>
</dbReference>
<evidence type="ECO:0000256" key="6">
    <source>
        <dbReference type="RuleBase" id="RU363034"/>
    </source>
</evidence>